<dbReference type="AlphaFoldDB" id="A0AAD6K499"/>
<keyword evidence="2 3" id="KW-0808">Transferase</keyword>
<dbReference type="InterPro" id="IPR000863">
    <property type="entry name" value="Sulfotransferase_dom"/>
</dbReference>
<dbReference type="SUPFAM" id="SSF52540">
    <property type="entry name" value="P-loop containing nucleoside triphosphate hydrolases"/>
    <property type="match status" value="1"/>
</dbReference>
<feature type="domain" description="Sulfotransferase" evidence="4">
    <location>
        <begin position="67"/>
        <end position="118"/>
    </location>
</feature>
<dbReference type="GO" id="GO:0008146">
    <property type="term" value="F:sulfotransferase activity"/>
    <property type="evidence" value="ECO:0007669"/>
    <property type="project" value="InterPro"/>
</dbReference>
<evidence type="ECO:0000256" key="3">
    <source>
        <dbReference type="RuleBase" id="RU361155"/>
    </source>
</evidence>
<sequence>MESSLPSTEILDFCGSAEGGNEAKSYKEMVSTFPRVQSLSYYEGFWYYSMFLEGLMSAQDHFTPQSTDMFITSCPKTGTTWLKSLTFAICTRSRLSGSSTSSLLTKMPHDCVPLLEYDLAQNPTKRDCAVPLGRKGCICVFVALHGRAAKVEEC</sequence>
<dbReference type="EMBL" id="JAPFFJ010000011">
    <property type="protein sequence ID" value="KAJ6416567.1"/>
    <property type="molecule type" value="Genomic_DNA"/>
</dbReference>
<name>A0AAD6K499_9ROSI</name>
<organism evidence="5 6">
    <name type="scientific">Salix udensis</name>
    <dbReference type="NCBI Taxonomy" id="889485"/>
    <lineage>
        <taxon>Eukaryota</taxon>
        <taxon>Viridiplantae</taxon>
        <taxon>Streptophyta</taxon>
        <taxon>Embryophyta</taxon>
        <taxon>Tracheophyta</taxon>
        <taxon>Spermatophyta</taxon>
        <taxon>Magnoliopsida</taxon>
        <taxon>eudicotyledons</taxon>
        <taxon>Gunneridae</taxon>
        <taxon>Pentapetalae</taxon>
        <taxon>rosids</taxon>
        <taxon>fabids</taxon>
        <taxon>Malpighiales</taxon>
        <taxon>Salicaceae</taxon>
        <taxon>Saliceae</taxon>
        <taxon>Salix</taxon>
    </lineage>
</organism>
<evidence type="ECO:0000256" key="1">
    <source>
        <dbReference type="ARBA" id="ARBA00005771"/>
    </source>
</evidence>
<proteinExistence type="inferred from homology"/>
<evidence type="ECO:0000256" key="2">
    <source>
        <dbReference type="ARBA" id="ARBA00022679"/>
    </source>
</evidence>
<protein>
    <recommendedName>
        <fullName evidence="3">Sulfotransferase</fullName>
        <ecNumber evidence="3">2.8.2.-</ecNumber>
    </recommendedName>
</protein>
<dbReference type="Proteomes" id="UP001162972">
    <property type="component" value="Chromosome 11"/>
</dbReference>
<dbReference type="InterPro" id="IPR027417">
    <property type="entry name" value="P-loop_NTPase"/>
</dbReference>
<gene>
    <name evidence="5" type="ORF">OIU84_002428</name>
</gene>
<dbReference type="EC" id="2.8.2.-" evidence="3"/>
<dbReference type="Gene3D" id="3.40.50.300">
    <property type="entry name" value="P-loop containing nucleotide triphosphate hydrolases"/>
    <property type="match status" value="1"/>
</dbReference>
<accession>A0AAD6K499</accession>
<dbReference type="Pfam" id="PF00685">
    <property type="entry name" value="Sulfotransfer_1"/>
    <property type="match status" value="1"/>
</dbReference>
<keyword evidence="6" id="KW-1185">Reference proteome</keyword>
<comment type="similarity">
    <text evidence="1 3">Belongs to the sulfotransferase 1 family.</text>
</comment>
<dbReference type="PANTHER" id="PTHR11783">
    <property type="entry name" value="SULFOTRANSFERASE SULT"/>
    <property type="match status" value="1"/>
</dbReference>
<evidence type="ECO:0000313" key="6">
    <source>
        <dbReference type="Proteomes" id="UP001162972"/>
    </source>
</evidence>
<evidence type="ECO:0000313" key="5">
    <source>
        <dbReference type="EMBL" id="KAJ6416567.1"/>
    </source>
</evidence>
<comment type="caution">
    <text evidence="5">The sequence shown here is derived from an EMBL/GenBank/DDBJ whole genome shotgun (WGS) entry which is preliminary data.</text>
</comment>
<evidence type="ECO:0000259" key="4">
    <source>
        <dbReference type="Pfam" id="PF00685"/>
    </source>
</evidence>
<reference evidence="5 6" key="1">
    <citation type="journal article" date="2023" name="Int. J. Mol. Sci.">
        <title>De Novo Assembly and Annotation of 11 Diverse Shrub Willow (Salix) Genomes Reveals Novel Gene Organization in Sex-Linked Regions.</title>
        <authorList>
            <person name="Hyden B."/>
            <person name="Feng K."/>
            <person name="Yates T.B."/>
            <person name="Jawdy S."/>
            <person name="Cereghino C."/>
            <person name="Smart L.B."/>
            <person name="Muchero W."/>
        </authorList>
    </citation>
    <scope>NUCLEOTIDE SEQUENCE [LARGE SCALE GENOMIC DNA]</scope>
    <source>
        <tissue evidence="5">Shoot tip</tissue>
    </source>
</reference>